<name>A0A1H9FG44_9BACI</name>
<keyword evidence="3" id="KW-0805">Transcription regulation</keyword>
<comment type="caution">
    <text evidence="10">The sequence shown here is derived from an EMBL/GenBank/DDBJ whole genome shotgun (WGS) entry which is preliminary data.</text>
</comment>
<accession>A0A1H9FG44</accession>
<evidence type="ECO:0000259" key="9">
    <source>
        <dbReference type="PROSITE" id="PS51755"/>
    </source>
</evidence>
<dbReference type="PROSITE" id="PS51755">
    <property type="entry name" value="OMPR_PHOB"/>
    <property type="match status" value="1"/>
</dbReference>
<keyword evidence="5" id="KW-0804">Transcription</keyword>
<dbReference type="AlphaFoldDB" id="A0A1H9FG44"/>
<evidence type="ECO:0000259" key="8">
    <source>
        <dbReference type="PROSITE" id="PS50110"/>
    </source>
</evidence>
<keyword evidence="2" id="KW-0902">Two-component regulatory system</keyword>
<organism evidence="10 11">
    <name type="scientific">Lysinibacillus fusiformis</name>
    <dbReference type="NCBI Taxonomy" id="28031"/>
    <lineage>
        <taxon>Bacteria</taxon>
        <taxon>Bacillati</taxon>
        <taxon>Bacillota</taxon>
        <taxon>Bacilli</taxon>
        <taxon>Bacillales</taxon>
        <taxon>Bacillaceae</taxon>
        <taxon>Lysinibacillus</taxon>
    </lineage>
</organism>
<dbReference type="PANTHER" id="PTHR48111">
    <property type="entry name" value="REGULATOR OF RPOS"/>
    <property type="match status" value="1"/>
</dbReference>
<proteinExistence type="predicted"/>
<dbReference type="CDD" id="cd00383">
    <property type="entry name" value="trans_reg_C"/>
    <property type="match status" value="1"/>
</dbReference>
<protein>
    <submittedName>
        <fullName evidence="10">Transcriptional regulatory protein, C terminal</fullName>
    </submittedName>
</protein>
<gene>
    <name evidence="10" type="ORF">SAMN02787113_01601</name>
</gene>
<dbReference type="InterPro" id="IPR011006">
    <property type="entry name" value="CheY-like_superfamily"/>
</dbReference>
<evidence type="ECO:0000313" key="10">
    <source>
        <dbReference type="EMBL" id="SEQ36897.1"/>
    </source>
</evidence>
<dbReference type="PANTHER" id="PTHR48111:SF22">
    <property type="entry name" value="REGULATOR OF RPOS"/>
    <property type="match status" value="1"/>
</dbReference>
<evidence type="ECO:0000256" key="4">
    <source>
        <dbReference type="ARBA" id="ARBA00023125"/>
    </source>
</evidence>
<evidence type="ECO:0000256" key="1">
    <source>
        <dbReference type="ARBA" id="ARBA00022553"/>
    </source>
</evidence>
<dbReference type="Gene3D" id="1.10.10.10">
    <property type="entry name" value="Winged helix-like DNA-binding domain superfamily/Winged helix DNA-binding domain"/>
    <property type="match status" value="1"/>
</dbReference>
<sequence>MKILLAEDDARLRKNIVYILRKEFHHVIEVDNGLDALDHTFSESFDLLILDWMMPQLSGIEVCKRLRDTGFSGGILMLTAKDDTSDIIQGLDSGADDYLVKPFKMEELLARIRAVLRRKEKVIEQVIQVENLQLNIDSRVFLRDNTEIELTKNEFALLEFLFINKGHVLTREQICIYIWGYDFDVSNNSLDALVKLVRKKIDNSHEKSLIQNVRGIGYKLRNYCV</sequence>
<evidence type="ECO:0000256" key="7">
    <source>
        <dbReference type="PROSITE-ProRule" id="PRU01091"/>
    </source>
</evidence>
<feature type="domain" description="OmpR/PhoB-type" evidence="9">
    <location>
        <begin position="124"/>
        <end position="222"/>
    </location>
</feature>
<keyword evidence="1 6" id="KW-0597">Phosphoprotein</keyword>
<dbReference type="PROSITE" id="PS50110">
    <property type="entry name" value="RESPONSE_REGULATORY"/>
    <property type="match status" value="1"/>
</dbReference>
<dbReference type="SUPFAM" id="SSF52172">
    <property type="entry name" value="CheY-like"/>
    <property type="match status" value="1"/>
</dbReference>
<evidence type="ECO:0000313" key="11">
    <source>
        <dbReference type="Proteomes" id="UP000199410"/>
    </source>
</evidence>
<reference evidence="10 11" key="1">
    <citation type="submission" date="2016-10" db="EMBL/GenBank/DDBJ databases">
        <authorList>
            <person name="Varghese N."/>
            <person name="Submissions S."/>
        </authorList>
    </citation>
    <scope>NUCLEOTIDE SEQUENCE [LARGE SCALE GENOMIC DNA]</scope>
    <source>
        <strain evidence="10 11">TC-13</strain>
    </source>
</reference>
<dbReference type="GO" id="GO:0000976">
    <property type="term" value="F:transcription cis-regulatory region binding"/>
    <property type="evidence" value="ECO:0007669"/>
    <property type="project" value="TreeGrafter"/>
</dbReference>
<dbReference type="GO" id="GO:0032993">
    <property type="term" value="C:protein-DNA complex"/>
    <property type="evidence" value="ECO:0007669"/>
    <property type="project" value="TreeGrafter"/>
</dbReference>
<dbReference type="SMART" id="SM00862">
    <property type="entry name" value="Trans_reg_C"/>
    <property type="match status" value="1"/>
</dbReference>
<dbReference type="GO" id="GO:0000156">
    <property type="term" value="F:phosphorelay response regulator activity"/>
    <property type="evidence" value="ECO:0007669"/>
    <property type="project" value="TreeGrafter"/>
</dbReference>
<dbReference type="InterPro" id="IPR036388">
    <property type="entry name" value="WH-like_DNA-bd_sf"/>
</dbReference>
<evidence type="ECO:0000256" key="5">
    <source>
        <dbReference type="ARBA" id="ARBA00023163"/>
    </source>
</evidence>
<dbReference type="Pfam" id="PF00072">
    <property type="entry name" value="Response_reg"/>
    <property type="match status" value="1"/>
</dbReference>
<dbReference type="SMART" id="SM00448">
    <property type="entry name" value="REC"/>
    <property type="match status" value="1"/>
</dbReference>
<dbReference type="GO" id="GO:0006355">
    <property type="term" value="P:regulation of DNA-templated transcription"/>
    <property type="evidence" value="ECO:0007669"/>
    <property type="project" value="InterPro"/>
</dbReference>
<dbReference type="Gene3D" id="6.10.250.690">
    <property type="match status" value="1"/>
</dbReference>
<dbReference type="GO" id="GO:0005829">
    <property type="term" value="C:cytosol"/>
    <property type="evidence" value="ECO:0007669"/>
    <property type="project" value="TreeGrafter"/>
</dbReference>
<feature type="domain" description="Response regulatory" evidence="8">
    <location>
        <begin position="2"/>
        <end position="116"/>
    </location>
</feature>
<dbReference type="Gene3D" id="3.40.50.2300">
    <property type="match status" value="1"/>
</dbReference>
<feature type="DNA-binding region" description="OmpR/PhoB-type" evidence="7">
    <location>
        <begin position="124"/>
        <end position="222"/>
    </location>
</feature>
<dbReference type="Proteomes" id="UP000199410">
    <property type="component" value="Unassembled WGS sequence"/>
</dbReference>
<feature type="modified residue" description="4-aspartylphosphate" evidence="6">
    <location>
        <position position="51"/>
    </location>
</feature>
<evidence type="ECO:0000256" key="3">
    <source>
        <dbReference type="ARBA" id="ARBA00023015"/>
    </source>
</evidence>
<dbReference type="InterPro" id="IPR001789">
    <property type="entry name" value="Sig_transdc_resp-reg_receiver"/>
</dbReference>
<evidence type="ECO:0000256" key="6">
    <source>
        <dbReference type="PROSITE-ProRule" id="PRU00169"/>
    </source>
</evidence>
<keyword evidence="4 7" id="KW-0238">DNA-binding</keyword>
<dbReference type="Pfam" id="PF00486">
    <property type="entry name" value="Trans_reg_C"/>
    <property type="match status" value="1"/>
</dbReference>
<dbReference type="InterPro" id="IPR039420">
    <property type="entry name" value="WalR-like"/>
</dbReference>
<dbReference type="InterPro" id="IPR001867">
    <property type="entry name" value="OmpR/PhoB-type_DNA-bd"/>
</dbReference>
<dbReference type="EMBL" id="FOEL01000004">
    <property type="protein sequence ID" value="SEQ36897.1"/>
    <property type="molecule type" value="Genomic_DNA"/>
</dbReference>
<evidence type="ECO:0000256" key="2">
    <source>
        <dbReference type="ARBA" id="ARBA00023012"/>
    </source>
</evidence>
<dbReference type="RefSeq" id="WP_089985904.1">
    <property type="nucleotide sequence ID" value="NZ_FMVP01000005.1"/>
</dbReference>